<evidence type="ECO:0000313" key="1">
    <source>
        <dbReference type="Proteomes" id="UP000694850"/>
    </source>
</evidence>
<reference evidence="2" key="1">
    <citation type="submission" date="2025-08" db="UniProtKB">
        <authorList>
            <consortium name="RefSeq"/>
        </authorList>
    </citation>
    <scope>IDENTIFICATION</scope>
</reference>
<organism evidence="1 2">
    <name type="scientific">Orycteropus afer afer</name>
    <dbReference type="NCBI Taxonomy" id="1230840"/>
    <lineage>
        <taxon>Eukaryota</taxon>
        <taxon>Metazoa</taxon>
        <taxon>Chordata</taxon>
        <taxon>Craniata</taxon>
        <taxon>Vertebrata</taxon>
        <taxon>Euteleostomi</taxon>
        <taxon>Mammalia</taxon>
        <taxon>Eutheria</taxon>
        <taxon>Afrotheria</taxon>
        <taxon>Tubulidentata</taxon>
        <taxon>Orycteropodidae</taxon>
        <taxon>Orycteropus</taxon>
    </lineage>
</organism>
<evidence type="ECO:0000313" key="2">
    <source>
        <dbReference type="RefSeq" id="XP_042638830.1"/>
    </source>
</evidence>
<sequence length="639" mass="70004">MEIRTDARAGSYQRGRCRPSFHRNSSALDRYSSATKLSAARAKGSEPGVHLTVCQDIKGTARTSETPPQMNLPSVSPPKAVPASSPPMNSRARQASFPLRGRKSASPQPLALNYPSSPEEAARTQDFHASSIAILASHLLQPPSRTWCALVFTHTVRLQRCRSHTTEGLEHRSSSDKTPHPAPWGPSATSTHALWARRCACQRQQPQVGPGGKERPPKKSHQRDGEHVCLSQPEVLGGDAPGQRCLTHVTLTCACETVTPALCALCLLSALQQRHPSSRVVLMYLTKRIPQNPRYQHIKSRLDTGNSMTKYTEKLEEIKKNYRYKKDELFKRLKVTTFAQLVIQVASLSDQTLEVTAEEIQRLEDNDPGTSDPDVENSARTNGKGSPGGQSPSPVQFINNVGAGDSSRSTLQSVISGVGELDLDKGPVKKAEPNTKDQPYPDCPFLLLDVRDRDSYQQCHIVGAYSYPIATLSRTMNPYSNDILEYKNAHGKIIILYDDDERLASQAATTMCERGFENLFMLSGGLKVLAQKFPEGLITGSLPASCQQALPPGCARKRSSPKVPPLPAENKWRFTSEDLKKIEYYLEEDQGPAENPSRLNQGNTSGRDSKGGKDSKVPATGPLSSRSLGSSPPQGKPWK</sequence>
<proteinExistence type="predicted"/>
<name>A0AC54Z7F3_ORYAF</name>
<keyword evidence="1" id="KW-1185">Reference proteome</keyword>
<accession>A0AC54Z7F3</accession>
<dbReference type="RefSeq" id="XP_042638830.1">
    <property type="nucleotide sequence ID" value="XM_042782896.1"/>
</dbReference>
<protein>
    <submittedName>
        <fullName evidence="2">Centrosomal protein of 41 kDa</fullName>
    </submittedName>
</protein>
<dbReference type="Proteomes" id="UP000694850">
    <property type="component" value="Unplaced"/>
</dbReference>
<gene>
    <name evidence="2" type="primary">CEP41</name>
</gene>